<feature type="compositionally biased region" description="Low complexity" evidence="1">
    <location>
        <begin position="150"/>
        <end position="163"/>
    </location>
</feature>
<reference evidence="4 5" key="1">
    <citation type="submission" date="2015-01" db="EMBL/GenBank/DDBJ databases">
        <title>Genome of allotetraploid Gossypium barbadense reveals genomic plasticity and fiber elongation in cotton evolution.</title>
        <authorList>
            <person name="Chen X."/>
            <person name="Liu X."/>
            <person name="Zhao B."/>
            <person name="Zheng H."/>
            <person name="Hu Y."/>
            <person name="Lu G."/>
            <person name="Yang C."/>
            <person name="Chen J."/>
            <person name="Shan C."/>
            <person name="Zhang L."/>
            <person name="Zhou Y."/>
            <person name="Wang L."/>
            <person name="Guo W."/>
            <person name="Bai Y."/>
            <person name="Ruan J."/>
            <person name="Shangguan X."/>
            <person name="Mao Y."/>
            <person name="Jiang J."/>
            <person name="Zhu Y."/>
            <person name="Lei J."/>
            <person name="Kang H."/>
            <person name="Chen S."/>
            <person name="He X."/>
            <person name="Wang R."/>
            <person name="Wang Y."/>
            <person name="Chen J."/>
            <person name="Wang L."/>
            <person name="Yu S."/>
            <person name="Wang B."/>
            <person name="Wei J."/>
            <person name="Song S."/>
            <person name="Lu X."/>
            <person name="Gao Z."/>
            <person name="Gu W."/>
            <person name="Deng X."/>
            <person name="Ma D."/>
            <person name="Wang S."/>
            <person name="Liang W."/>
            <person name="Fang L."/>
            <person name="Cai C."/>
            <person name="Zhu X."/>
            <person name="Zhou B."/>
            <person name="Zhang Y."/>
            <person name="Chen Z."/>
            <person name="Xu S."/>
            <person name="Zhu R."/>
            <person name="Wang S."/>
            <person name="Zhang T."/>
            <person name="Zhao G."/>
        </authorList>
    </citation>
    <scope>NUCLEOTIDE SEQUENCE [LARGE SCALE GENOMIC DNA]</scope>
    <source>
        <strain evidence="5">cv. Xinhai21</strain>
        <tissue evidence="4">Leaf</tissue>
    </source>
</reference>
<dbReference type="InterPro" id="IPR057984">
    <property type="entry name" value="PATROL1_C"/>
</dbReference>
<accession>A0A2P5WLP4</accession>
<evidence type="ECO:0000256" key="1">
    <source>
        <dbReference type="SAM" id="MobiDB-lite"/>
    </source>
</evidence>
<gene>
    <name evidence="4" type="ORF">GOBAR_AA28695</name>
</gene>
<feature type="region of interest" description="Disordered" evidence="1">
    <location>
        <begin position="81"/>
        <end position="174"/>
    </location>
</feature>
<dbReference type="Proteomes" id="UP000239757">
    <property type="component" value="Unassembled WGS sequence"/>
</dbReference>
<evidence type="ECO:0000259" key="3">
    <source>
        <dbReference type="PROSITE" id="PS51259"/>
    </source>
</evidence>
<dbReference type="AlphaFoldDB" id="A0A2P5WLP4"/>
<dbReference type="Pfam" id="PF25761">
    <property type="entry name" value="TPR_PATROL1"/>
    <property type="match status" value="1"/>
</dbReference>
<feature type="domain" description="MHD2" evidence="3">
    <location>
        <begin position="790"/>
        <end position="901"/>
    </location>
</feature>
<feature type="compositionally biased region" description="Basic residues" evidence="1">
    <location>
        <begin position="115"/>
        <end position="133"/>
    </location>
</feature>
<dbReference type="PROSITE" id="PS51258">
    <property type="entry name" value="MHD1"/>
    <property type="match status" value="1"/>
</dbReference>
<protein>
    <recommendedName>
        <fullName evidence="6">MHD1 domain-containing protein</fullName>
    </recommendedName>
</protein>
<feature type="compositionally biased region" description="Low complexity" evidence="1">
    <location>
        <begin position="91"/>
        <end position="101"/>
    </location>
</feature>
<dbReference type="InterPro" id="IPR008528">
    <property type="entry name" value="unc-13_homologue"/>
</dbReference>
<evidence type="ECO:0008006" key="6">
    <source>
        <dbReference type="Google" id="ProtNLM"/>
    </source>
</evidence>
<dbReference type="PROSITE" id="PS51259">
    <property type="entry name" value="MHD2"/>
    <property type="match status" value="1"/>
</dbReference>
<dbReference type="InterPro" id="IPR014772">
    <property type="entry name" value="Munc13_dom-2"/>
</dbReference>
<feature type="domain" description="MHD1" evidence="2">
    <location>
        <begin position="584"/>
        <end position="727"/>
    </location>
</feature>
<evidence type="ECO:0000259" key="2">
    <source>
        <dbReference type="PROSITE" id="PS51258"/>
    </source>
</evidence>
<dbReference type="PANTHER" id="PTHR31280">
    <property type="entry name" value="PROTEIN UNC-13 HOMOLOG"/>
    <property type="match status" value="1"/>
</dbReference>
<organism evidence="4 5">
    <name type="scientific">Gossypium barbadense</name>
    <name type="common">Sea Island cotton</name>
    <name type="synonym">Hibiscus barbadensis</name>
    <dbReference type="NCBI Taxonomy" id="3634"/>
    <lineage>
        <taxon>Eukaryota</taxon>
        <taxon>Viridiplantae</taxon>
        <taxon>Streptophyta</taxon>
        <taxon>Embryophyta</taxon>
        <taxon>Tracheophyta</taxon>
        <taxon>Spermatophyta</taxon>
        <taxon>Magnoliopsida</taxon>
        <taxon>eudicotyledons</taxon>
        <taxon>Gunneridae</taxon>
        <taxon>Pentapetalae</taxon>
        <taxon>rosids</taxon>
        <taxon>malvids</taxon>
        <taxon>Malvales</taxon>
        <taxon>Malvaceae</taxon>
        <taxon>Malvoideae</taxon>
        <taxon>Gossypium</taxon>
    </lineage>
</organism>
<dbReference type="OrthoDB" id="2015333at2759"/>
<name>A0A2P5WLP4_GOSBA</name>
<evidence type="ECO:0000313" key="5">
    <source>
        <dbReference type="Proteomes" id="UP000239757"/>
    </source>
</evidence>
<dbReference type="PANTHER" id="PTHR31280:SF1">
    <property type="entry name" value="OS03G0138600 PROTEIN"/>
    <property type="match status" value="1"/>
</dbReference>
<dbReference type="EMBL" id="KZ667168">
    <property type="protein sequence ID" value="PPR91997.1"/>
    <property type="molecule type" value="Genomic_DNA"/>
</dbReference>
<proteinExistence type="predicted"/>
<evidence type="ECO:0000313" key="4">
    <source>
        <dbReference type="EMBL" id="PPR91997.1"/>
    </source>
</evidence>
<sequence>MVQSRREFFSGPLYGLTTSPTTSSSSANIDLAWPFGKLETIDHDDIRETAYEIFFTSCRSSPGFGGRNALMFYSSHENQHNHYGDEGSSGGLSSQGPGSPSRRANHGAVNAPSSRVKRALGLKMVKRPQHTRRMSMSSLNFSSDGGGGSSSPSSPGSSPGVGSAFSTLSGRPRRPLTSAELMRQQMRVTEQSDNRLRKTLMRTLVGQTGKKSENIILPLELIRFIKPSEFNDPHEYHIWQKRQLKILEAGLLLYPSVPIEKSNSLVTCLREIIRSSDFKPIDISKNSDTMRTLSNTAISLACRSTNGSPNNVPHWADGFPFNIHLYTCLLQAIFDIRDETQVLDEVDELLELMKKTWTTLGINRPIHNACFTWVLFQQYVSTNQTEPDLLYAAYTMLTEVANDAKKPDREASYVKLLSLMLDSIQNWAEKRLLSYHDYFNKGTTSGIESLLPLALSSAKILGEDVKIMEGEGGENGDIMLVDSTSDRVDLYIRSSVKNAFAKMVENENAELANTEEKEEPSVTILKFAKKTEMLAEKEKELFSPILKRWHPVATGVAVVTLHQCYGVLLKQHLSGTRMLNSEIVGVLQGASKLEKVLVQMVVEDSVECEDGGKGIIREMSPYEVDSIILKLLRQWIDERLKKGKDLLSRAKETENWNPKSKSEPYAQSAEELLNLAKEMVKDFFEIPIGITNDLILDLAEGLEQLFQEYTTFVASCGESHLVLATSPKVSTQNNSNGRSGRGASYSFFENVNASIQSACDHVSEVAAYRLIFLDSNSVFYENLYVGDVANSRIRPAVKILKQNLTLLNAIVIDRVQAVAMKEVMKASFEAFLMVLLAGGPSRTFNRSDHEMINDDFDSLKRVFCNCGEGLISDDVVEKEADTIEGVISLMSLSTEQLTEDLSIITCETSGIGLVGTGQKLPMPPTTGRWDRSDPNTILRVLCHRNDRVANQFLKKSFQLAKRK</sequence>
<dbReference type="InterPro" id="IPR014770">
    <property type="entry name" value="Munc13_1"/>
</dbReference>